<dbReference type="InterPro" id="IPR012337">
    <property type="entry name" value="RNaseH-like_sf"/>
</dbReference>
<dbReference type="PANTHER" id="PTHR47331">
    <property type="entry name" value="PHD-TYPE DOMAIN-CONTAINING PROTEIN"/>
    <property type="match status" value="1"/>
</dbReference>
<name>A0A8S4G958_PLUXY</name>
<dbReference type="GO" id="GO:0071897">
    <property type="term" value="P:DNA biosynthetic process"/>
    <property type="evidence" value="ECO:0007669"/>
    <property type="project" value="UniProtKB-ARBA"/>
</dbReference>
<dbReference type="EMBL" id="CAJHNJ030000309">
    <property type="protein sequence ID" value="CAG9137595.1"/>
    <property type="molecule type" value="Genomic_DNA"/>
</dbReference>
<dbReference type="SUPFAM" id="SSF56672">
    <property type="entry name" value="DNA/RNA polymerases"/>
    <property type="match status" value="1"/>
</dbReference>
<dbReference type="Gene3D" id="3.30.420.10">
    <property type="entry name" value="Ribonuclease H-like superfamily/Ribonuclease H"/>
    <property type="match status" value="1"/>
</dbReference>
<accession>A0A8S4G958</accession>
<organism evidence="2 3">
    <name type="scientific">Plutella xylostella</name>
    <name type="common">Diamondback moth</name>
    <name type="synonym">Plutella maculipennis</name>
    <dbReference type="NCBI Taxonomy" id="51655"/>
    <lineage>
        <taxon>Eukaryota</taxon>
        <taxon>Metazoa</taxon>
        <taxon>Ecdysozoa</taxon>
        <taxon>Arthropoda</taxon>
        <taxon>Hexapoda</taxon>
        <taxon>Insecta</taxon>
        <taxon>Pterygota</taxon>
        <taxon>Neoptera</taxon>
        <taxon>Endopterygota</taxon>
        <taxon>Lepidoptera</taxon>
        <taxon>Glossata</taxon>
        <taxon>Ditrysia</taxon>
        <taxon>Yponomeutoidea</taxon>
        <taxon>Plutellidae</taxon>
        <taxon>Plutella</taxon>
    </lineage>
</organism>
<reference evidence="2" key="1">
    <citation type="submission" date="2020-11" db="EMBL/GenBank/DDBJ databases">
        <authorList>
            <person name="Whiteford S."/>
        </authorList>
    </citation>
    <scope>NUCLEOTIDE SEQUENCE</scope>
</reference>
<dbReference type="Pfam" id="PF18701">
    <property type="entry name" value="DUF5641"/>
    <property type="match status" value="1"/>
</dbReference>
<evidence type="ECO:0000313" key="3">
    <source>
        <dbReference type="Proteomes" id="UP000653454"/>
    </source>
</evidence>
<dbReference type="GO" id="GO:0015074">
    <property type="term" value="P:DNA integration"/>
    <property type="evidence" value="ECO:0007669"/>
    <property type="project" value="InterPro"/>
</dbReference>
<dbReference type="AlphaFoldDB" id="A0A8S4G958"/>
<protein>
    <submittedName>
        <fullName evidence="2">(diamondback moth) hypothetical protein</fullName>
    </submittedName>
</protein>
<sequence length="919" mass="104303">MYRQVEINPSQRHLQMILWRDSDDESKQEPLRILQLKTVSYGTASAPYLSTRCLLQLARECSDEFIGEVIEHDFYMDDLLTGSDSEDGLRHIYQSVTNVLDSACFPIHKFRTNCPQIFSHETESLSLNLDNESNVLGLLWSPNPDHLKFSVKTDTGFETLTKRLILSNSCKIFDPLGLLSACVITLKIMLQNLWLLKLEWDDPVPRDITKLWNSLFQNIHILGSISVPRHAICTSPSNVSLEVFVDASQAAYAACVYLRSTNDAGDVNVRLLCSKSRVAPLKTATIPRLELCGALLGARPADRVTTALRGTVTKKTFWTDSTIVLGWIKTQPKVLKTFVCNRIQEIHELTSEDTWRWVPTSMNPSDLASRGIDPIELQSSTLWWHGPDYLKKDETEWPKDPRTKLDLPEIKTNVSTESKTDDLINFSDYSNSNKLIRIIAYVLRFINNCKNINKIQTEILQPNEIENSLTYLVKLSQQSAFSSELDTLHKKQSLKPKSKILQLSPFIDNNGVLRVGGRLHNVDCDMHKKNPALLDGKHVFTKLLMEAEHLRLLHAGPQLLLSSFREQYWPLGGRNLARNIVRNCTLCARLRGKAAEPLMGNLPSDRVNAALPFQICGVDYGGPFYISSKKGRGNSISKCYLCLFVCFTTKALHLELVSDLSSAAFILALRRFISRRGKMEKLYCDNSTTFVGSKNELNKVLRSSLKSTHEFSEIKFIFTPPYSPTFGGIWESGIKSAKHHLKRIMGNASLTFEELSTLFTQIEAVLNSRPLTPLSPDPRDLSPLTPGHFLIGRPLTALPSPQITRKNITRYEHIEKLRQHFWDRWRKEYLAELQNRTKWRTPESNLREGAMVVLKDNNLPPMLWKLGRVHKTYPGTDGVCRVADFLTTRGVERRAVNKVVPLPVYEKLENCGFQGPPDC</sequence>
<comment type="caution">
    <text evidence="2">The sequence shown here is derived from an EMBL/GenBank/DDBJ whole genome shotgun (WGS) entry which is preliminary data.</text>
</comment>
<dbReference type="GO" id="GO:0042575">
    <property type="term" value="C:DNA polymerase complex"/>
    <property type="evidence" value="ECO:0007669"/>
    <property type="project" value="UniProtKB-ARBA"/>
</dbReference>
<dbReference type="GO" id="GO:0003676">
    <property type="term" value="F:nucleic acid binding"/>
    <property type="evidence" value="ECO:0007669"/>
    <property type="project" value="InterPro"/>
</dbReference>
<dbReference type="SUPFAM" id="SSF53098">
    <property type="entry name" value="Ribonuclease H-like"/>
    <property type="match status" value="1"/>
</dbReference>
<evidence type="ECO:0000259" key="1">
    <source>
        <dbReference type="PROSITE" id="PS50994"/>
    </source>
</evidence>
<dbReference type="Proteomes" id="UP000653454">
    <property type="component" value="Unassembled WGS sequence"/>
</dbReference>
<gene>
    <name evidence="2" type="ORF">PLXY2_LOCUS15851</name>
</gene>
<dbReference type="PANTHER" id="PTHR47331:SF5">
    <property type="entry name" value="RIBONUCLEASE H"/>
    <property type="match status" value="1"/>
</dbReference>
<feature type="domain" description="Integrase catalytic" evidence="1">
    <location>
        <begin position="608"/>
        <end position="794"/>
    </location>
</feature>
<proteinExistence type="predicted"/>
<dbReference type="InterPro" id="IPR040676">
    <property type="entry name" value="DUF5641"/>
</dbReference>
<evidence type="ECO:0000313" key="2">
    <source>
        <dbReference type="EMBL" id="CAG9137595.1"/>
    </source>
</evidence>
<dbReference type="Pfam" id="PF05380">
    <property type="entry name" value="Peptidase_A17"/>
    <property type="match status" value="1"/>
</dbReference>
<dbReference type="InterPro" id="IPR008042">
    <property type="entry name" value="Retrotrans_Pao"/>
</dbReference>
<dbReference type="InterPro" id="IPR043502">
    <property type="entry name" value="DNA/RNA_pol_sf"/>
</dbReference>
<dbReference type="InterPro" id="IPR036397">
    <property type="entry name" value="RNaseH_sf"/>
</dbReference>
<dbReference type="InterPro" id="IPR001584">
    <property type="entry name" value="Integrase_cat-core"/>
</dbReference>
<keyword evidence="3" id="KW-1185">Reference proteome</keyword>
<dbReference type="PROSITE" id="PS50994">
    <property type="entry name" value="INTEGRASE"/>
    <property type="match status" value="1"/>
</dbReference>